<dbReference type="FunFam" id="1.10.630.10:FF:000040">
    <property type="entry name" value="Bifunctional cytochrome P450/NADPH--P450 reductase"/>
    <property type="match status" value="1"/>
</dbReference>
<dbReference type="PROSITE" id="PS50902">
    <property type="entry name" value="FLAVODOXIN_LIKE"/>
    <property type="match status" value="1"/>
</dbReference>
<keyword evidence="5 16" id="KW-0285">Flavoprotein</keyword>
<organism evidence="20 21">
    <name type="scientific">Glarea lozoyensis (strain ATCC 20868 / MF5171)</name>
    <dbReference type="NCBI Taxonomy" id="1116229"/>
    <lineage>
        <taxon>Eukaryota</taxon>
        <taxon>Fungi</taxon>
        <taxon>Dikarya</taxon>
        <taxon>Ascomycota</taxon>
        <taxon>Pezizomycotina</taxon>
        <taxon>Leotiomycetes</taxon>
        <taxon>Helotiales</taxon>
        <taxon>Helotiaceae</taxon>
        <taxon>Glarea</taxon>
    </lineage>
</organism>
<dbReference type="PIRSF" id="PIRSF000209">
    <property type="entry name" value="Bifunctional_P450_P450R"/>
    <property type="match status" value="1"/>
</dbReference>
<dbReference type="Gene3D" id="3.40.50.80">
    <property type="entry name" value="Nucleotide-binding domain of ferredoxin-NADP reductase (FNR) module"/>
    <property type="match status" value="1"/>
</dbReference>
<evidence type="ECO:0000256" key="9">
    <source>
        <dbReference type="ARBA" id="ARBA00022857"/>
    </source>
</evidence>
<dbReference type="OMA" id="LCTMGFR"/>
<evidence type="ECO:0000259" key="19">
    <source>
        <dbReference type="PROSITE" id="PS51384"/>
    </source>
</evidence>
<dbReference type="InterPro" id="IPR029039">
    <property type="entry name" value="Flavoprotein-like_sf"/>
</dbReference>
<evidence type="ECO:0000256" key="11">
    <source>
        <dbReference type="ARBA" id="ARBA00023002"/>
    </source>
</evidence>
<protein>
    <recommendedName>
        <fullName evidence="16">Bifunctional cytochrome P450/NADPH--P450 reductase</fullName>
    </recommendedName>
    <domain>
        <recommendedName>
            <fullName evidence="16">Cytochrome P450</fullName>
            <ecNumber evidence="16">1.14.14.1</ecNumber>
        </recommendedName>
    </domain>
    <domain>
        <recommendedName>
            <fullName evidence="16">NADPH--cytochrome P450 reductase</fullName>
            <ecNumber evidence="16">1.6.2.4</ecNumber>
        </recommendedName>
    </domain>
</protein>
<dbReference type="EC" id="1.6.2.4" evidence="16"/>
<evidence type="ECO:0000256" key="7">
    <source>
        <dbReference type="ARBA" id="ARBA00022723"/>
    </source>
</evidence>
<dbReference type="GO" id="GO:0050660">
    <property type="term" value="F:flavin adenine dinucleotide binding"/>
    <property type="evidence" value="ECO:0007669"/>
    <property type="project" value="TreeGrafter"/>
</dbReference>
<evidence type="ECO:0000256" key="14">
    <source>
        <dbReference type="ARBA" id="ARBA00047827"/>
    </source>
</evidence>
<dbReference type="CDD" id="cd06206">
    <property type="entry name" value="bifunctional_CYPOR"/>
    <property type="match status" value="1"/>
</dbReference>
<keyword evidence="11 16" id="KW-0560">Oxidoreductase</keyword>
<evidence type="ECO:0000256" key="6">
    <source>
        <dbReference type="ARBA" id="ARBA00022643"/>
    </source>
</evidence>
<keyword evidence="12 16" id="KW-0408">Iron</keyword>
<comment type="catalytic activity">
    <reaction evidence="15 16">
        <text>2 oxidized [cytochrome P450] + NADPH = 2 reduced [cytochrome P450] + NADP(+) + H(+)</text>
        <dbReference type="Rhea" id="RHEA:24040"/>
        <dbReference type="Rhea" id="RHEA-COMP:14627"/>
        <dbReference type="Rhea" id="RHEA-COMP:14628"/>
        <dbReference type="ChEBI" id="CHEBI:15378"/>
        <dbReference type="ChEBI" id="CHEBI:55376"/>
        <dbReference type="ChEBI" id="CHEBI:57783"/>
        <dbReference type="ChEBI" id="CHEBI:58349"/>
        <dbReference type="ChEBI" id="CHEBI:60344"/>
        <dbReference type="EC" id="1.6.2.4"/>
    </reaction>
</comment>
<dbReference type="EC" id="1.14.14.1" evidence="16"/>
<dbReference type="KEGG" id="glz:GLAREA_02278"/>
<evidence type="ECO:0000256" key="3">
    <source>
        <dbReference type="ARBA" id="ARBA00022448"/>
    </source>
</evidence>
<dbReference type="PROSITE" id="PS51384">
    <property type="entry name" value="FAD_FR"/>
    <property type="match status" value="1"/>
</dbReference>
<dbReference type="InterPro" id="IPR017938">
    <property type="entry name" value="Riboflavin_synthase-like_b-brl"/>
</dbReference>
<dbReference type="GO" id="GO:0005506">
    <property type="term" value="F:iron ion binding"/>
    <property type="evidence" value="ECO:0007669"/>
    <property type="project" value="UniProtKB-UniRule"/>
</dbReference>
<evidence type="ECO:0000259" key="18">
    <source>
        <dbReference type="PROSITE" id="PS50902"/>
    </source>
</evidence>
<evidence type="ECO:0000256" key="1">
    <source>
        <dbReference type="ARBA" id="ARBA00001971"/>
    </source>
</evidence>
<dbReference type="SUPFAM" id="SSF48264">
    <property type="entry name" value="Cytochrome P450"/>
    <property type="match status" value="1"/>
</dbReference>
<keyword evidence="10 16" id="KW-0249">Electron transport</keyword>
<dbReference type="Gene3D" id="1.10.630.10">
    <property type="entry name" value="Cytochrome P450"/>
    <property type="match status" value="1"/>
</dbReference>
<keyword evidence="7 16" id="KW-0479">Metal-binding</keyword>
<comment type="cofactor">
    <cofactor evidence="1 16 17">
        <name>heme</name>
        <dbReference type="ChEBI" id="CHEBI:30413"/>
    </cofactor>
</comment>
<dbReference type="PRINTS" id="PR00369">
    <property type="entry name" value="FLAVODOXIN"/>
</dbReference>
<evidence type="ECO:0000256" key="10">
    <source>
        <dbReference type="ARBA" id="ARBA00022982"/>
    </source>
</evidence>
<evidence type="ECO:0000256" key="17">
    <source>
        <dbReference type="PIRSR" id="PIRSR000209-1"/>
    </source>
</evidence>
<dbReference type="Proteomes" id="UP000016922">
    <property type="component" value="Unassembled WGS sequence"/>
</dbReference>
<dbReference type="InterPro" id="IPR001709">
    <property type="entry name" value="Flavoprot_Pyr_Nucl_cyt_Rdtase"/>
</dbReference>
<dbReference type="PANTHER" id="PTHR19384">
    <property type="entry name" value="NITRIC OXIDE SYNTHASE-RELATED"/>
    <property type="match status" value="1"/>
</dbReference>
<dbReference type="GeneID" id="19461336"/>
<keyword evidence="13 16" id="KW-0503">Monooxygenase</keyword>
<feature type="domain" description="FAD-binding FR-type" evidence="19">
    <location>
        <begin position="673"/>
        <end position="903"/>
    </location>
</feature>
<dbReference type="STRING" id="1116229.S3D2U7"/>
<dbReference type="PANTHER" id="PTHR19384:SF127">
    <property type="entry name" value="BIFUNCTIONAL CYTOCHROME P450_NADPH--P450 REDUCTASE"/>
    <property type="match status" value="1"/>
</dbReference>
<dbReference type="Pfam" id="PF00667">
    <property type="entry name" value="FAD_binding_1"/>
    <property type="match status" value="1"/>
</dbReference>
<dbReference type="RefSeq" id="XP_008087685.1">
    <property type="nucleotide sequence ID" value="XM_008089494.1"/>
</dbReference>
<sequence>MTETIPGPPGLPFLGNINDVDRINPTTSLARFADTYGEIYRLNLGGERLFISSVELVNEVCDEKRFHKIVSGGLNQVRNGTRYGLFTARTGEHHWEVAHRTLMPAFGPLSIQSMFEEMHDIASQLVVKWARFGPQEKIIVTDDFTRLTLDSIALCAMGTRFNSFYHEEMHPFVDAMTSFLSESGARASRPAIAGYFMRATNQKYEEDMALMANTAEELMNERRKHPIDKKDLLNAMLFGKDPKTGESMSDESIRDNMITFLIAGHETTSGMLSFLFHHLLKNPAAYQAAQKEVDDVIGTNAITIEHMSKLPYIDACLKETLRLNPTAPAFAVTPRDDLPNSDQPVFIGGGKYEVKPGMPIIILSAPTQRDPKVYGSDAREFKPERMLPEAFSKLPPGAWKPFGNGSRGCIGRPFAWQEAILTVAILLQCFDFRQHDPSYELQFKSTLTIKPLDFFMHASLRKHIDPNQLEKMIHSGKMEMKTSDHGRKGSIAGTTKKPKKPMTVLYGSNAGTCEALAQSVARNASRHGYDAKVDTLDTAVDNVPKDQPVVIITASYEGQPPDNAAHFVEWMQKLEDNKLKGVNYAVFGCGNHDWVSTFHRIPNLVNDTFKAKGATRITEIGLADVAEGDVFSDFDKWQDEKLWTALGVESDGSEEAGIEVEINTDTRRSRLRQDVKEAEVISNELLTADGVTEKRHIVLRMPTGMEYRVGDYLAVLPLNHPKNVRRVLKWAKLPWDAMLTLKNGANTTLPTGHPVSAFDIMSAYLELTQPATRKHVAKIAASCTDEKERSELLDMSDKNYDKEVMSKRRSAIDLLEEYPSAALPLGDYLAMLPPMRIRQYSISSSPLVDPETASITWSVIDQPSKASGEKRFLGVASNYLSNVEAGDRIHVAVKASHGQFHPPNDIEKTPIIMMCAGTGLAPFRGFVQERAQQIRAGRKLAPAYLFIGCAHPEKDQLFKTEFDQWQKDGVVEVFYAFSRCTEHSKGCKHVQDRVWEEREQMKKVFDQGAKLYVCGSAGVGEGVAKMLKRIYEEAAEAVGKHKTEEEIEEWWLGVKSDSL</sequence>
<dbReference type="HOGENOM" id="CLU_001570_7_0_1"/>
<evidence type="ECO:0000256" key="15">
    <source>
        <dbReference type="ARBA" id="ARBA00049342"/>
    </source>
</evidence>
<dbReference type="Gene3D" id="1.20.990.10">
    <property type="entry name" value="NADPH-cytochrome p450 Reductase, Chain A, domain 3"/>
    <property type="match status" value="1"/>
</dbReference>
<name>S3D2U7_GLAL2</name>
<feature type="domain" description="Flavodoxin-like" evidence="18">
    <location>
        <begin position="502"/>
        <end position="642"/>
    </location>
</feature>
<dbReference type="InterPro" id="IPR008254">
    <property type="entry name" value="Flavodoxin/NO_synth"/>
</dbReference>
<dbReference type="InterPro" id="IPR036396">
    <property type="entry name" value="Cyt_P450_sf"/>
</dbReference>
<evidence type="ECO:0000256" key="4">
    <source>
        <dbReference type="ARBA" id="ARBA00022617"/>
    </source>
</evidence>
<dbReference type="Pfam" id="PF00258">
    <property type="entry name" value="Flavodoxin_1"/>
    <property type="match status" value="1"/>
</dbReference>
<comment type="similarity">
    <text evidence="2 16">In the N-terminal section; belongs to the cytochrome P450 family.</text>
</comment>
<dbReference type="PRINTS" id="PR00371">
    <property type="entry name" value="FPNCR"/>
</dbReference>
<dbReference type="InterPro" id="IPR039261">
    <property type="entry name" value="FNR_nucleotide-bd"/>
</dbReference>
<dbReference type="PROSITE" id="PS00086">
    <property type="entry name" value="CYTOCHROME_P450"/>
    <property type="match status" value="1"/>
</dbReference>
<reference evidence="20 21" key="1">
    <citation type="journal article" date="2013" name="BMC Genomics">
        <title>Genomics-driven discovery of the pneumocandin biosynthetic gene cluster in the fungus Glarea lozoyensis.</title>
        <authorList>
            <person name="Chen L."/>
            <person name="Yue Q."/>
            <person name="Zhang X."/>
            <person name="Xiang M."/>
            <person name="Wang C."/>
            <person name="Li S."/>
            <person name="Che Y."/>
            <person name="Ortiz-Lopez F.J."/>
            <person name="Bills G.F."/>
            <person name="Liu X."/>
            <person name="An Z."/>
        </authorList>
    </citation>
    <scope>NUCLEOTIDE SEQUENCE [LARGE SCALE GENOMIC DNA]</scope>
    <source>
        <strain evidence="21">ATCC 20868 / MF5171</strain>
    </source>
</reference>
<dbReference type="Gene3D" id="2.40.30.10">
    <property type="entry name" value="Translation factors"/>
    <property type="match status" value="1"/>
</dbReference>
<keyword evidence="9 16" id="KW-0521">NADP</keyword>
<dbReference type="SUPFAM" id="SSF52343">
    <property type="entry name" value="Ferredoxin reductase-like, C-terminal NADP-linked domain"/>
    <property type="match status" value="1"/>
</dbReference>
<dbReference type="SUPFAM" id="SSF63380">
    <property type="entry name" value="Riboflavin synthase domain-like"/>
    <property type="match status" value="1"/>
</dbReference>
<keyword evidence="3 16" id="KW-0813">Transport</keyword>
<dbReference type="GO" id="GO:0020037">
    <property type="term" value="F:heme binding"/>
    <property type="evidence" value="ECO:0007669"/>
    <property type="project" value="UniProtKB-UniRule"/>
</dbReference>
<dbReference type="GO" id="GO:0005829">
    <property type="term" value="C:cytosol"/>
    <property type="evidence" value="ECO:0007669"/>
    <property type="project" value="TreeGrafter"/>
</dbReference>
<dbReference type="CDD" id="cd11068">
    <property type="entry name" value="CYP120A1"/>
    <property type="match status" value="1"/>
</dbReference>
<comment type="catalytic activity">
    <reaction evidence="14 16">
        <text>an organic molecule + reduced [NADPH--hemoprotein reductase] + O2 = an alcohol + oxidized [NADPH--hemoprotein reductase] + H2O + H(+)</text>
        <dbReference type="Rhea" id="RHEA:17149"/>
        <dbReference type="Rhea" id="RHEA-COMP:11964"/>
        <dbReference type="Rhea" id="RHEA-COMP:11965"/>
        <dbReference type="ChEBI" id="CHEBI:15377"/>
        <dbReference type="ChEBI" id="CHEBI:15378"/>
        <dbReference type="ChEBI" id="CHEBI:15379"/>
        <dbReference type="ChEBI" id="CHEBI:30879"/>
        <dbReference type="ChEBI" id="CHEBI:57618"/>
        <dbReference type="ChEBI" id="CHEBI:58210"/>
        <dbReference type="ChEBI" id="CHEBI:142491"/>
        <dbReference type="EC" id="1.14.14.1"/>
    </reaction>
</comment>
<keyword evidence="6 16" id="KW-0288">FMN</keyword>
<dbReference type="Pfam" id="PF00067">
    <property type="entry name" value="p450"/>
    <property type="match status" value="1"/>
</dbReference>
<dbReference type="Pfam" id="PF00175">
    <property type="entry name" value="NAD_binding_1"/>
    <property type="match status" value="1"/>
</dbReference>
<evidence type="ECO:0000256" key="13">
    <source>
        <dbReference type="ARBA" id="ARBA00023033"/>
    </source>
</evidence>
<evidence type="ECO:0000256" key="8">
    <source>
        <dbReference type="ARBA" id="ARBA00022827"/>
    </source>
</evidence>
<keyword evidence="8 16" id="KW-0274">FAD</keyword>
<dbReference type="EMBL" id="KE145371">
    <property type="protein sequence ID" value="EPE26366.1"/>
    <property type="molecule type" value="Genomic_DNA"/>
</dbReference>
<dbReference type="FunFam" id="2.40.30.10:FF:000198">
    <property type="entry name" value="Bifunctional cytochrome P450/NADPH--P450 reductase"/>
    <property type="match status" value="1"/>
</dbReference>
<dbReference type="OrthoDB" id="1470350at2759"/>
<keyword evidence="4 16" id="KW-0349">Heme</keyword>
<accession>S3D2U7</accession>
<evidence type="ECO:0000256" key="2">
    <source>
        <dbReference type="ARBA" id="ARBA00010018"/>
    </source>
</evidence>
<dbReference type="InterPro" id="IPR001128">
    <property type="entry name" value="Cyt_P450"/>
</dbReference>
<dbReference type="AlphaFoldDB" id="S3D2U7"/>
<evidence type="ECO:0000313" key="20">
    <source>
        <dbReference type="EMBL" id="EPE26366.1"/>
    </source>
</evidence>
<evidence type="ECO:0000256" key="12">
    <source>
        <dbReference type="ARBA" id="ARBA00023004"/>
    </source>
</evidence>
<proteinExistence type="inferred from homology"/>
<evidence type="ECO:0000256" key="16">
    <source>
        <dbReference type="PIRNR" id="PIRNR000209"/>
    </source>
</evidence>
<dbReference type="InterPro" id="IPR023206">
    <property type="entry name" value="Bifunctional_P450_P450_red"/>
</dbReference>
<dbReference type="Gene3D" id="3.40.50.360">
    <property type="match status" value="1"/>
</dbReference>
<dbReference type="InterPro" id="IPR001433">
    <property type="entry name" value="OxRdtase_FAD/NAD-bd"/>
</dbReference>
<feature type="binding site" description="axial binding residue" evidence="17">
    <location>
        <position position="409"/>
    </location>
    <ligand>
        <name>heme</name>
        <dbReference type="ChEBI" id="CHEBI:30413"/>
    </ligand>
    <ligandPart>
        <name>Fe</name>
        <dbReference type="ChEBI" id="CHEBI:18248"/>
    </ligandPart>
</feature>
<dbReference type="InterPro" id="IPR001094">
    <property type="entry name" value="Flavdoxin-like"/>
</dbReference>
<dbReference type="InterPro" id="IPR017927">
    <property type="entry name" value="FAD-bd_FR_type"/>
</dbReference>
<keyword evidence="21" id="KW-1185">Reference proteome</keyword>
<dbReference type="eggNOG" id="KOG1158">
    <property type="taxonomic scope" value="Eukaryota"/>
</dbReference>
<dbReference type="InterPro" id="IPR017972">
    <property type="entry name" value="Cyt_P450_CS"/>
</dbReference>
<comment type="cofactor">
    <cofactor evidence="16">
        <name>FAD</name>
        <dbReference type="ChEBI" id="CHEBI:57692"/>
    </cofactor>
    <cofactor evidence="16">
        <name>FMN</name>
        <dbReference type="ChEBI" id="CHEBI:58210"/>
    </cofactor>
</comment>
<gene>
    <name evidence="20" type="ORF">GLAREA_02278</name>
</gene>
<dbReference type="GO" id="GO:0003958">
    <property type="term" value="F:NADPH-hemoprotein reductase activity"/>
    <property type="evidence" value="ECO:0007669"/>
    <property type="project" value="UniProtKB-UniRule"/>
</dbReference>
<dbReference type="eggNOG" id="KOG0157">
    <property type="taxonomic scope" value="Eukaryota"/>
</dbReference>
<dbReference type="GO" id="GO:0070330">
    <property type="term" value="F:aromatase activity"/>
    <property type="evidence" value="ECO:0007669"/>
    <property type="project" value="UniProtKB-UniRule"/>
</dbReference>
<dbReference type="SUPFAM" id="SSF52218">
    <property type="entry name" value="Flavoproteins"/>
    <property type="match status" value="1"/>
</dbReference>
<dbReference type="GO" id="GO:0010181">
    <property type="term" value="F:FMN binding"/>
    <property type="evidence" value="ECO:0007669"/>
    <property type="project" value="UniProtKB-UniRule"/>
</dbReference>
<evidence type="ECO:0000313" key="21">
    <source>
        <dbReference type="Proteomes" id="UP000016922"/>
    </source>
</evidence>
<evidence type="ECO:0000256" key="5">
    <source>
        <dbReference type="ARBA" id="ARBA00022630"/>
    </source>
</evidence>
<dbReference type="InterPro" id="IPR003097">
    <property type="entry name" value="CysJ-like_FAD-binding"/>
</dbReference>
<dbReference type="InterPro" id="IPR023173">
    <property type="entry name" value="NADPH_Cyt_P450_Rdtase_alpha"/>
</dbReference>